<dbReference type="Proteomes" id="UP000218231">
    <property type="component" value="Unassembled WGS sequence"/>
</dbReference>
<dbReference type="AlphaFoldDB" id="A0A2A2KEK6"/>
<dbReference type="OrthoDB" id="10681700at2759"/>
<sequence length="297" mass="31579">MGQQRFAAHGLAGFEHHNQQWALVPLRVGDTQHGGFGDRRVGHGDVFQVDRADPLATGLDHILGAVGDLHEAVRVEGGDIPGGEPAIDQRAGLDAEVPLDHPVATHQQGACGLAVTQQLVAMLVHDFQVRAERRSPLLYADGEASFVFQVEVRGLGRVHRAHRRQLGHAPGVLQADAELLLVTAHHRRWAGGATDDHAAQAGKAAPVLAHMLLQAQPHGGHASGESDALALEECEQALAVQAGAWKHQLGAHQWCGIGQAPGVDVEHGDHRGDDLAGRQCQRVRKGAGQCMQQSSAM</sequence>
<evidence type="ECO:0000313" key="1">
    <source>
        <dbReference type="EMBL" id="PAV72391.1"/>
    </source>
</evidence>
<proteinExistence type="predicted"/>
<evidence type="ECO:0000313" key="2">
    <source>
        <dbReference type="Proteomes" id="UP000218231"/>
    </source>
</evidence>
<organism evidence="1 2">
    <name type="scientific">Diploscapter pachys</name>
    <dbReference type="NCBI Taxonomy" id="2018661"/>
    <lineage>
        <taxon>Eukaryota</taxon>
        <taxon>Metazoa</taxon>
        <taxon>Ecdysozoa</taxon>
        <taxon>Nematoda</taxon>
        <taxon>Chromadorea</taxon>
        <taxon>Rhabditida</taxon>
        <taxon>Rhabditina</taxon>
        <taxon>Rhabditomorpha</taxon>
        <taxon>Rhabditoidea</taxon>
        <taxon>Rhabditidae</taxon>
        <taxon>Diploscapter</taxon>
    </lineage>
</organism>
<keyword evidence="2" id="KW-1185">Reference proteome</keyword>
<gene>
    <name evidence="1" type="ORF">WR25_15958</name>
</gene>
<name>A0A2A2KEK6_9BILA</name>
<comment type="caution">
    <text evidence="1">The sequence shown here is derived from an EMBL/GenBank/DDBJ whole genome shotgun (WGS) entry which is preliminary data.</text>
</comment>
<reference evidence="1 2" key="1">
    <citation type="journal article" date="2017" name="Curr. Biol.">
        <title>Genome architecture and evolution of a unichromosomal asexual nematode.</title>
        <authorList>
            <person name="Fradin H."/>
            <person name="Zegar C."/>
            <person name="Gutwein M."/>
            <person name="Lucas J."/>
            <person name="Kovtun M."/>
            <person name="Corcoran D."/>
            <person name="Baugh L.R."/>
            <person name="Kiontke K."/>
            <person name="Gunsalus K."/>
            <person name="Fitch D.H."/>
            <person name="Piano F."/>
        </authorList>
    </citation>
    <scope>NUCLEOTIDE SEQUENCE [LARGE SCALE GENOMIC DNA]</scope>
    <source>
        <strain evidence="1">PF1309</strain>
    </source>
</reference>
<protein>
    <submittedName>
        <fullName evidence="1">Uncharacterized protein</fullName>
    </submittedName>
</protein>
<dbReference type="EMBL" id="LIAE01008799">
    <property type="protein sequence ID" value="PAV72391.1"/>
    <property type="molecule type" value="Genomic_DNA"/>
</dbReference>
<accession>A0A2A2KEK6</accession>